<gene>
    <name evidence="7" type="ORF">AC631_05451</name>
</gene>
<comment type="similarity">
    <text evidence="2">Belongs to the major facilitator superfamily.</text>
</comment>
<name>A0A0V1PRC4_9ASCO</name>
<evidence type="ECO:0000313" key="7">
    <source>
        <dbReference type="EMBL" id="KRZ98792.1"/>
    </source>
</evidence>
<dbReference type="Proteomes" id="UP000054251">
    <property type="component" value="Unassembled WGS sequence"/>
</dbReference>
<keyword evidence="4 6" id="KW-1133">Transmembrane helix</keyword>
<dbReference type="PANTHER" id="PTHR23501">
    <property type="entry name" value="MAJOR FACILITATOR SUPERFAMILY"/>
    <property type="match status" value="1"/>
</dbReference>
<evidence type="ECO:0000256" key="5">
    <source>
        <dbReference type="ARBA" id="ARBA00023136"/>
    </source>
</evidence>
<keyword evidence="5 6" id="KW-0472">Membrane</keyword>
<dbReference type="AlphaFoldDB" id="A0A0V1PRC4"/>
<evidence type="ECO:0000256" key="4">
    <source>
        <dbReference type="ARBA" id="ARBA00022989"/>
    </source>
</evidence>
<evidence type="ECO:0000256" key="3">
    <source>
        <dbReference type="ARBA" id="ARBA00022692"/>
    </source>
</evidence>
<dbReference type="OrthoDB" id="2241241at2759"/>
<dbReference type="GO" id="GO:0022857">
    <property type="term" value="F:transmembrane transporter activity"/>
    <property type="evidence" value="ECO:0007669"/>
    <property type="project" value="TreeGrafter"/>
</dbReference>
<dbReference type="EMBL" id="LMYN01000211">
    <property type="protein sequence ID" value="KRZ98792.1"/>
    <property type="molecule type" value="Genomic_DNA"/>
</dbReference>
<keyword evidence="8" id="KW-1185">Reference proteome</keyword>
<evidence type="ECO:0000256" key="1">
    <source>
        <dbReference type="ARBA" id="ARBA00004141"/>
    </source>
</evidence>
<evidence type="ECO:0000256" key="6">
    <source>
        <dbReference type="SAM" id="Phobius"/>
    </source>
</evidence>
<reference evidence="7 8" key="1">
    <citation type="submission" date="2015-11" db="EMBL/GenBank/DDBJ databases">
        <title>The genome of Debaryomyces fabryi.</title>
        <authorList>
            <person name="Tafer H."/>
            <person name="Lopandic K."/>
        </authorList>
    </citation>
    <scope>NUCLEOTIDE SEQUENCE [LARGE SCALE GENOMIC DNA]</scope>
    <source>
        <strain evidence="7 8">CBS 789</strain>
    </source>
</reference>
<protein>
    <submittedName>
        <fullName evidence="7">Uncharacterized protein</fullName>
    </submittedName>
</protein>
<sequence>MSQILSGMCGGLSVYSSRTAIQAAVSHQNMTMAITTLGLFSSIGSAIGSAFAAVIWNSKTPANLRKYMLFEQVQNFFGNLKL</sequence>
<dbReference type="RefSeq" id="XP_015464895.1">
    <property type="nucleotide sequence ID" value="XM_015614280.1"/>
</dbReference>
<dbReference type="GO" id="GO:0005886">
    <property type="term" value="C:plasma membrane"/>
    <property type="evidence" value="ECO:0007669"/>
    <property type="project" value="TreeGrafter"/>
</dbReference>
<comment type="subcellular location">
    <subcellularLocation>
        <location evidence="1">Membrane</location>
        <topology evidence="1">Multi-pass membrane protein</topology>
    </subcellularLocation>
</comment>
<comment type="caution">
    <text evidence="7">The sequence shown here is derived from an EMBL/GenBank/DDBJ whole genome shotgun (WGS) entry which is preliminary data.</text>
</comment>
<feature type="transmembrane region" description="Helical" evidence="6">
    <location>
        <begin position="33"/>
        <end position="56"/>
    </location>
</feature>
<dbReference type="GeneID" id="26842460"/>
<organism evidence="7 8">
    <name type="scientific">Debaryomyces fabryi</name>
    <dbReference type="NCBI Taxonomy" id="58627"/>
    <lineage>
        <taxon>Eukaryota</taxon>
        <taxon>Fungi</taxon>
        <taxon>Dikarya</taxon>
        <taxon>Ascomycota</taxon>
        <taxon>Saccharomycotina</taxon>
        <taxon>Pichiomycetes</taxon>
        <taxon>Debaryomycetaceae</taxon>
        <taxon>Debaryomyces</taxon>
    </lineage>
</organism>
<dbReference type="PANTHER" id="PTHR23501:SF58">
    <property type="entry name" value="LOW AFFINITY HEME TRANSPORTER STR3"/>
    <property type="match status" value="1"/>
</dbReference>
<evidence type="ECO:0000313" key="8">
    <source>
        <dbReference type="Proteomes" id="UP000054251"/>
    </source>
</evidence>
<keyword evidence="3 6" id="KW-0812">Transmembrane</keyword>
<evidence type="ECO:0000256" key="2">
    <source>
        <dbReference type="ARBA" id="ARBA00008335"/>
    </source>
</evidence>
<accession>A0A0V1PRC4</accession>
<proteinExistence type="inferred from homology"/>